<dbReference type="InterPro" id="IPR044880">
    <property type="entry name" value="NCX_ion-bd_dom_sf"/>
</dbReference>
<keyword evidence="7 10" id="KW-1133">Transmembrane helix</keyword>
<keyword evidence="4 10" id="KW-0109">Calcium transport</keyword>
<keyword evidence="5 10" id="KW-0812">Transmembrane</keyword>
<feature type="transmembrane region" description="Helical" evidence="10">
    <location>
        <begin position="74"/>
        <end position="97"/>
    </location>
</feature>
<dbReference type="PANTHER" id="PTHR31503">
    <property type="entry name" value="VACUOLAR CALCIUM ION TRANSPORTER"/>
    <property type="match status" value="1"/>
</dbReference>
<dbReference type="Pfam" id="PF01699">
    <property type="entry name" value="Na_Ca_ex"/>
    <property type="match status" value="2"/>
</dbReference>
<feature type="transmembrane region" description="Helical" evidence="10">
    <location>
        <begin position="15"/>
        <end position="37"/>
    </location>
</feature>
<feature type="transmembrane region" description="Helical" evidence="10">
    <location>
        <begin position="43"/>
        <end position="62"/>
    </location>
</feature>
<dbReference type="PANTHER" id="PTHR31503:SF22">
    <property type="entry name" value="VACUOLAR CALCIUM ION TRANSPORTER"/>
    <property type="match status" value="1"/>
</dbReference>
<keyword evidence="10" id="KW-0926">Vacuole</keyword>
<evidence type="ECO:0000256" key="1">
    <source>
        <dbReference type="ARBA" id="ARBA00004127"/>
    </source>
</evidence>
<evidence type="ECO:0000256" key="6">
    <source>
        <dbReference type="ARBA" id="ARBA00022837"/>
    </source>
</evidence>
<dbReference type="NCBIfam" id="TIGR00378">
    <property type="entry name" value="cax"/>
    <property type="match status" value="1"/>
</dbReference>
<dbReference type="AlphaFoldDB" id="A0A1B5L5H8"/>
<evidence type="ECO:0000313" key="13">
    <source>
        <dbReference type="Proteomes" id="UP000054053"/>
    </source>
</evidence>
<feature type="transmembrane region" description="Helical" evidence="10">
    <location>
        <begin position="332"/>
        <end position="358"/>
    </location>
</feature>
<evidence type="ECO:0000259" key="11">
    <source>
        <dbReference type="Pfam" id="PF01699"/>
    </source>
</evidence>
<dbReference type="InterPro" id="IPR004713">
    <property type="entry name" value="CaH_exchang"/>
</dbReference>
<feature type="transmembrane region" description="Helical" evidence="10">
    <location>
        <begin position="370"/>
        <end position="386"/>
    </location>
</feature>
<feature type="transmembrane region" description="Helical" evidence="10">
    <location>
        <begin position="103"/>
        <end position="126"/>
    </location>
</feature>
<dbReference type="GO" id="GO:0012505">
    <property type="term" value="C:endomembrane system"/>
    <property type="evidence" value="ECO:0007669"/>
    <property type="project" value="UniProtKB-SubCell"/>
</dbReference>
<keyword evidence="8 10" id="KW-0406">Ion transport</keyword>
<evidence type="ECO:0000256" key="8">
    <source>
        <dbReference type="ARBA" id="ARBA00023065"/>
    </source>
</evidence>
<organism evidence="12 13">
    <name type="scientific">Ustilaginoidea virens</name>
    <name type="common">Rice false smut fungus</name>
    <name type="synonym">Villosiclava virens</name>
    <dbReference type="NCBI Taxonomy" id="1159556"/>
    <lineage>
        <taxon>Eukaryota</taxon>
        <taxon>Fungi</taxon>
        <taxon>Dikarya</taxon>
        <taxon>Ascomycota</taxon>
        <taxon>Pezizomycotina</taxon>
        <taxon>Sordariomycetes</taxon>
        <taxon>Hypocreomycetidae</taxon>
        <taxon>Hypocreales</taxon>
        <taxon>Clavicipitaceae</taxon>
        <taxon>Ustilaginoidea</taxon>
    </lineage>
</organism>
<comment type="subcellular location">
    <subcellularLocation>
        <location evidence="1">Endomembrane system</location>
        <topology evidence="1">Multi-pass membrane protein</topology>
    </subcellularLocation>
    <subcellularLocation>
        <location evidence="10">Vacuole membrane</location>
    </subcellularLocation>
</comment>
<evidence type="ECO:0000256" key="10">
    <source>
        <dbReference type="RuleBase" id="RU365028"/>
    </source>
</evidence>
<accession>A0A1B5L5H8</accession>
<keyword evidence="9 10" id="KW-0472">Membrane</keyword>
<name>A0A1B5L5H8_USTVR</name>
<dbReference type="InterPro" id="IPR004837">
    <property type="entry name" value="NaCa_Exmemb"/>
</dbReference>
<reference evidence="13" key="1">
    <citation type="journal article" date="2016" name="Genome Announc.">
        <title>Genome sequence of Ustilaginoidea virens IPU010, a rice pathogenic fungus causing false smut.</title>
        <authorList>
            <person name="Kumagai T."/>
            <person name="Ishii T."/>
            <person name="Terai G."/>
            <person name="Umemura M."/>
            <person name="Machida M."/>
            <person name="Asai K."/>
        </authorList>
    </citation>
    <scope>NUCLEOTIDE SEQUENCE [LARGE SCALE GENOMIC DNA]</scope>
    <source>
        <strain evidence="13">IPU010</strain>
    </source>
</reference>
<comment type="similarity">
    <text evidence="2 10">Belongs to the Ca(2+):cation antiporter (CaCA) (TC 2.A.19) family.</text>
</comment>
<comment type="caution">
    <text evidence="10">Lacks conserved residue(s) required for the propagation of feature annotation.</text>
</comment>
<feature type="transmembrane region" description="Helical" evidence="10">
    <location>
        <begin position="202"/>
        <end position="220"/>
    </location>
</feature>
<comment type="caution">
    <text evidence="12">The sequence shown here is derived from an EMBL/GenBank/DDBJ whole genome shotgun (WGS) entry which is preliminary data.</text>
</comment>
<proteinExistence type="inferred from homology"/>
<keyword evidence="10" id="KW-0050">Antiport</keyword>
<dbReference type="GO" id="GO:0000329">
    <property type="term" value="C:fungal-type vacuole membrane"/>
    <property type="evidence" value="ECO:0007669"/>
    <property type="project" value="TreeGrafter"/>
</dbReference>
<evidence type="ECO:0000256" key="2">
    <source>
        <dbReference type="ARBA" id="ARBA00008170"/>
    </source>
</evidence>
<keyword evidence="6 10" id="KW-0106">Calcium</keyword>
<evidence type="ECO:0000256" key="7">
    <source>
        <dbReference type="ARBA" id="ARBA00022989"/>
    </source>
</evidence>
<evidence type="ECO:0000256" key="4">
    <source>
        <dbReference type="ARBA" id="ARBA00022568"/>
    </source>
</evidence>
<sequence length="435" mass="46973">MEAPRRDHVRPERSLIRAISNANVFLLLVPLGFIAYAEKWPDALVASFNLAAIIPLSVHLSAASGAIGNRWGSLIGGLVNATFGNTVELIVGVLAVLRNEPRMAQSIMVGSILSDILLVCLGRLALVRWHPSGSSNESQVQGCCFIAGARSTGVLQVNAAIADTLSTLMIITTVALVLPAALCSTLTSRGGSFHVDSMVISFSRATAVVLLGVYIAYLYFQLKTHASIFVDQEQDGQDEADNRIDTEAETQAATCSVDRPSMLKVAAASVILVSSGLIIAKCTTNFMESLDGMAETLGVSKTFVAIIVIPVASNASEMAQVVDASRKQKIDFAIGVIIGSILQIALFVLPMLVIVGWALRQRMDLYFEPSQTYILLLAVVLVNQVLQDKHYTFLHGALLISVYVGNFKESTLYFKHVANLYLDRRYVVVMAAYFT</sequence>
<keyword evidence="3 10" id="KW-0813">Transport</keyword>
<comment type="function">
    <text evidence="10">Has a role in promoting intracellular calcium ion sequestration via the exchange of calcium ions for hydrogen ions across the vacuolar membrane. Involved also in manganese ion homeostasis via its uptake into the vacuole.</text>
</comment>
<protein>
    <recommendedName>
        <fullName evidence="10">Vacuolar calcium ion transporter</fullName>
    </recommendedName>
</protein>
<feature type="domain" description="Sodium/calcium exchanger membrane region" evidence="11">
    <location>
        <begin position="50"/>
        <end position="222"/>
    </location>
</feature>
<evidence type="ECO:0000256" key="5">
    <source>
        <dbReference type="ARBA" id="ARBA00022692"/>
    </source>
</evidence>
<feature type="transmembrane region" description="Helical" evidence="10">
    <location>
        <begin position="160"/>
        <end position="182"/>
    </location>
</feature>
<dbReference type="Gene3D" id="1.20.1420.30">
    <property type="entry name" value="NCX, central ion-binding region"/>
    <property type="match status" value="2"/>
</dbReference>
<gene>
    <name evidence="12" type="ORF">UVI_02015010</name>
</gene>
<dbReference type="GO" id="GO:0006874">
    <property type="term" value="P:intracellular calcium ion homeostasis"/>
    <property type="evidence" value="ECO:0007669"/>
    <property type="project" value="TreeGrafter"/>
</dbReference>
<evidence type="ECO:0000313" key="12">
    <source>
        <dbReference type="EMBL" id="GAO18808.1"/>
    </source>
</evidence>
<dbReference type="Proteomes" id="UP000054053">
    <property type="component" value="Unassembled WGS sequence"/>
</dbReference>
<feature type="domain" description="Sodium/calcium exchanger membrane region" evidence="11">
    <location>
        <begin position="270"/>
        <end position="404"/>
    </location>
</feature>
<feature type="transmembrane region" description="Helical" evidence="10">
    <location>
        <begin position="262"/>
        <end position="280"/>
    </location>
</feature>
<dbReference type="EMBL" id="BBTG02000006">
    <property type="protein sequence ID" value="GAO18808.1"/>
    <property type="molecule type" value="Genomic_DNA"/>
</dbReference>
<evidence type="ECO:0000256" key="3">
    <source>
        <dbReference type="ARBA" id="ARBA00022448"/>
    </source>
</evidence>
<dbReference type="GO" id="GO:0015369">
    <property type="term" value="F:calcium:proton antiporter activity"/>
    <property type="evidence" value="ECO:0007669"/>
    <property type="project" value="UniProtKB-UniRule"/>
</dbReference>
<evidence type="ECO:0000256" key="9">
    <source>
        <dbReference type="ARBA" id="ARBA00023136"/>
    </source>
</evidence>
<dbReference type="InterPro" id="IPR004798">
    <property type="entry name" value="CAX-like"/>
</dbReference>